<sequence>MTDLFGRSRTRAELSALTGDLSAFGGVRLLSFGDGAERGQRMLEFRTGSGLRFTVMVDRGMDIAEVEHKGRAIGWQGPTGYPAGAAIQPEAEDGLGIMRGFSGFLVTCGLDHILGDATVDAASYDYPRRDRVHHGLHGRVSLLPARLTGYGERWDGDTCTLWAEGEIRQAANFAEHLRLVRRIEAELGGDEIRITDRVTNAGFAVTPHMFFYHVNLGHPLLDDGARLVAPVDQVIWASHSDRYNAQGVGYDVACAPRAPFTEQVWEHDMAAAADGAVPVALINDRLGLGLQVETRKDELPCCYQWQNFRSGAYALGIEPSTHHVTGNAAARERGEMIWLDPLEERSYSARFTILDGAEAIVGATDRIAAIAAQPATPFPQPTGTFPQLTGKGRRGAA</sequence>
<evidence type="ECO:0008006" key="4">
    <source>
        <dbReference type="Google" id="ProtNLM"/>
    </source>
</evidence>
<dbReference type="InterPro" id="IPR027839">
    <property type="entry name" value="DUF4432"/>
</dbReference>
<name>A0A1Y5TND7_9RHOB</name>
<proteinExistence type="predicted"/>
<dbReference type="EMBL" id="FWFZ01000018">
    <property type="protein sequence ID" value="SLN66225.1"/>
    <property type="molecule type" value="Genomic_DNA"/>
</dbReference>
<dbReference type="CDD" id="cd09023">
    <property type="entry name" value="Aldose_epim_Ec_c4013"/>
    <property type="match status" value="1"/>
</dbReference>
<dbReference type="RefSeq" id="WP_085879947.1">
    <property type="nucleotide sequence ID" value="NZ_FWFZ01000018.1"/>
</dbReference>
<accession>A0A1Y5TND7</accession>
<keyword evidence="3" id="KW-1185">Reference proteome</keyword>
<dbReference type="AlphaFoldDB" id="A0A1Y5TND7"/>
<evidence type="ECO:0000313" key="3">
    <source>
        <dbReference type="Proteomes" id="UP000193900"/>
    </source>
</evidence>
<organism evidence="2 3">
    <name type="scientific">Roseisalinus antarcticus</name>
    <dbReference type="NCBI Taxonomy" id="254357"/>
    <lineage>
        <taxon>Bacteria</taxon>
        <taxon>Pseudomonadati</taxon>
        <taxon>Pseudomonadota</taxon>
        <taxon>Alphaproteobacteria</taxon>
        <taxon>Rhodobacterales</taxon>
        <taxon>Roseobacteraceae</taxon>
        <taxon>Roseisalinus</taxon>
    </lineage>
</organism>
<reference evidence="2 3" key="1">
    <citation type="submission" date="2017-03" db="EMBL/GenBank/DDBJ databases">
        <authorList>
            <person name="Afonso C.L."/>
            <person name="Miller P.J."/>
            <person name="Scott M.A."/>
            <person name="Spackman E."/>
            <person name="Goraichik I."/>
            <person name="Dimitrov K.M."/>
            <person name="Suarez D.L."/>
            <person name="Swayne D.E."/>
        </authorList>
    </citation>
    <scope>NUCLEOTIDE SEQUENCE [LARGE SCALE GENOMIC DNA]</scope>
    <source>
        <strain evidence="2 3">CECT 7023</strain>
    </source>
</reference>
<gene>
    <name evidence="2" type="ORF">ROA7023_03141</name>
</gene>
<dbReference type="GO" id="GO:0030246">
    <property type="term" value="F:carbohydrate binding"/>
    <property type="evidence" value="ECO:0007669"/>
    <property type="project" value="InterPro"/>
</dbReference>
<feature type="region of interest" description="Disordered" evidence="1">
    <location>
        <begin position="375"/>
        <end position="397"/>
    </location>
</feature>
<feature type="compositionally biased region" description="Low complexity" evidence="1">
    <location>
        <begin position="375"/>
        <end position="387"/>
    </location>
</feature>
<protein>
    <recommendedName>
        <fullName evidence="4">DUF4432 domain-containing protein</fullName>
    </recommendedName>
</protein>
<evidence type="ECO:0000313" key="2">
    <source>
        <dbReference type="EMBL" id="SLN66225.1"/>
    </source>
</evidence>
<dbReference type="Proteomes" id="UP000193900">
    <property type="component" value="Unassembled WGS sequence"/>
</dbReference>
<evidence type="ECO:0000256" key="1">
    <source>
        <dbReference type="SAM" id="MobiDB-lite"/>
    </source>
</evidence>
<dbReference type="OrthoDB" id="9791280at2"/>
<dbReference type="Gene3D" id="2.70.98.10">
    <property type="match status" value="1"/>
</dbReference>
<dbReference type="InterPro" id="IPR014718">
    <property type="entry name" value="GH-type_carb-bd"/>
</dbReference>
<dbReference type="Pfam" id="PF14486">
    <property type="entry name" value="DUF4432"/>
    <property type="match status" value="1"/>
</dbReference>